<dbReference type="AlphaFoldDB" id="A0A0H5QPI5"/>
<sequence>MMKKTKQLNIRIDEADYEKIQQIANSSNRTVSELLRDHIGKVTVKDSALERQRNVHLNRINSNLNMIAKWVNTHKELADVIRVTELLISIQRGVGKL</sequence>
<dbReference type="EMBL" id="LN854182">
    <property type="protein sequence ID" value="CRY97662.1"/>
    <property type="molecule type" value="Genomic_DNA"/>
</dbReference>
<organism evidence="1">
    <name type="scientific">uncultured prokaryote</name>
    <dbReference type="NCBI Taxonomy" id="198431"/>
    <lineage>
        <taxon>unclassified sequences</taxon>
        <taxon>environmental samples</taxon>
    </lineage>
</organism>
<name>A0A0H5QPI5_9ZZZZ</name>
<accession>A0A0H5QPI5</accession>
<reference evidence="1" key="2">
    <citation type="submission" date="2015-07" db="EMBL/GenBank/DDBJ databases">
        <title>Plasmids, circular viruses and viroids from rat gut.</title>
        <authorList>
            <person name="Jorgensen T.J."/>
            <person name="Hansen M.A."/>
            <person name="Xu Z."/>
            <person name="Tabak M.A."/>
            <person name="Sorensen S.J."/>
            <person name="Hansen L.H."/>
        </authorList>
    </citation>
    <scope>NUCLEOTIDE SEQUENCE</scope>
    <source>
        <plasmid evidence="1">pRGFK1679</plasmid>
    </source>
</reference>
<evidence type="ECO:0000313" key="1">
    <source>
        <dbReference type="EMBL" id="CRY97662.1"/>
    </source>
</evidence>
<dbReference type="InterPro" id="IPR053842">
    <property type="entry name" value="NikA-like"/>
</dbReference>
<protein>
    <submittedName>
        <fullName evidence="1">Uncharacterized protein</fullName>
    </submittedName>
</protein>
<geneLocation type="plasmid" evidence="1">
    <name>pRGFK1679</name>
</geneLocation>
<dbReference type="Pfam" id="PF21983">
    <property type="entry name" value="NikA-like"/>
    <property type="match status" value="1"/>
</dbReference>
<proteinExistence type="predicted"/>
<keyword evidence="1" id="KW-0614">Plasmid</keyword>
<reference evidence="1" key="1">
    <citation type="submission" date="2015-06" db="EMBL/GenBank/DDBJ databases">
        <authorList>
            <person name="Joergensen T."/>
        </authorList>
    </citation>
    <scope>NUCLEOTIDE SEQUENCE</scope>
    <source>
        <plasmid evidence="1">pRGFK1679</plasmid>
    </source>
</reference>